<dbReference type="EMBL" id="LAZR01064765">
    <property type="protein sequence ID" value="KKK56890.1"/>
    <property type="molecule type" value="Genomic_DNA"/>
</dbReference>
<protein>
    <submittedName>
        <fullName evidence="1">Uncharacterized protein</fullName>
    </submittedName>
</protein>
<organism evidence="1">
    <name type="scientific">marine sediment metagenome</name>
    <dbReference type="NCBI Taxonomy" id="412755"/>
    <lineage>
        <taxon>unclassified sequences</taxon>
        <taxon>metagenomes</taxon>
        <taxon>ecological metagenomes</taxon>
    </lineage>
</organism>
<sequence length="116" mass="13016">HGLPKTMKKKGDESTVDWIGRSLLANNVVFSEQEWFASANCLRNLIAHNGTRAGDSRVKRSVERSRTAFPNIETFQDGYVCIDHEHVAELQIKIEDFIRETANATLIGQAGQSDRT</sequence>
<evidence type="ECO:0000313" key="1">
    <source>
        <dbReference type="EMBL" id="KKK56890.1"/>
    </source>
</evidence>
<dbReference type="AlphaFoldDB" id="A0A0F8X7I5"/>
<accession>A0A0F8X7I5</accession>
<comment type="caution">
    <text evidence="1">The sequence shown here is derived from an EMBL/GenBank/DDBJ whole genome shotgun (WGS) entry which is preliminary data.</text>
</comment>
<feature type="non-terminal residue" evidence="1">
    <location>
        <position position="1"/>
    </location>
</feature>
<name>A0A0F8X7I5_9ZZZZ</name>
<gene>
    <name evidence="1" type="ORF">LCGC14_3059980</name>
</gene>
<reference evidence="1" key="1">
    <citation type="journal article" date="2015" name="Nature">
        <title>Complex archaea that bridge the gap between prokaryotes and eukaryotes.</title>
        <authorList>
            <person name="Spang A."/>
            <person name="Saw J.H."/>
            <person name="Jorgensen S.L."/>
            <person name="Zaremba-Niedzwiedzka K."/>
            <person name="Martijn J."/>
            <person name="Lind A.E."/>
            <person name="van Eijk R."/>
            <person name="Schleper C."/>
            <person name="Guy L."/>
            <person name="Ettema T.J."/>
        </authorList>
    </citation>
    <scope>NUCLEOTIDE SEQUENCE</scope>
</reference>
<proteinExistence type="predicted"/>